<feature type="region of interest" description="Disordered" evidence="1">
    <location>
        <begin position="94"/>
        <end position="129"/>
    </location>
</feature>
<protein>
    <submittedName>
        <fullName evidence="2">Uncharacterized protein</fullName>
    </submittedName>
</protein>
<evidence type="ECO:0000313" key="2">
    <source>
        <dbReference type="EMBL" id="CDM87006.1"/>
    </source>
</evidence>
<evidence type="ECO:0000256" key="1">
    <source>
        <dbReference type="SAM" id="MobiDB-lite"/>
    </source>
</evidence>
<dbReference type="EMBL" id="HG670306">
    <property type="protein sequence ID" value="CDM87006.1"/>
    <property type="molecule type" value="Genomic_DNA"/>
</dbReference>
<dbReference type="AlphaFoldDB" id="A0A080YUD7"/>
<organism evidence="2">
    <name type="scientific">Triticum aestivum</name>
    <name type="common">Wheat</name>
    <dbReference type="NCBI Taxonomy" id="4565"/>
    <lineage>
        <taxon>Eukaryota</taxon>
        <taxon>Viridiplantae</taxon>
        <taxon>Streptophyta</taxon>
        <taxon>Embryophyta</taxon>
        <taxon>Tracheophyta</taxon>
        <taxon>Spermatophyta</taxon>
        <taxon>Magnoliopsida</taxon>
        <taxon>Liliopsida</taxon>
        <taxon>Poales</taxon>
        <taxon>Poaceae</taxon>
        <taxon>BOP clade</taxon>
        <taxon>Pooideae</taxon>
        <taxon>Triticodae</taxon>
        <taxon>Triticeae</taxon>
        <taxon>Triticinae</taxon>
        <taxon>Triticum</taxon>
    </lineage>
</organism>
<name>A0A080YUD7_WHEAT</name>
<gene>
    <name evidence="2" type="ORF">TRAES_3BF089300080CFD_c1</name>
</gene>
<sequence>MEAYQKVQEFDLSSGADWKTTANVLFTVPPSTRSSGTGLGGQWGQEGPRSEVPACQLAVSLHDTINLLARLSMIYPFHQLLKGVRMAKEVQGADGISAGGEGADQEGDAIAGRRGRSPGSRRCFRAARG</sequence>
<feature type="region of interest" description="Disordered" evidence="1">
    <location>
        <begin position="29"/>
        <end position="49"/>
    </location>
</feature>
<reference evidence="2" key="1">
    <citation type="journal article" date="2014" name="Science">
        <title>Structural and functional partitioning of bread wheat chromosome 3B.</title>
        <authorList>
            <person name="Choulet F."/>
            <person name="Alberti A."/>
            <person name="Theil S."/>
            <person name="Glover N."/>
            <person name="Barbe V."/>
            <person name="Daron J."/>
            <person name="Pingault L."/>
            <person name="Sourdille P."/>
            <person name="Couloux A."/>
            <person name="Paux E."/>
            <person name="Leroy P."/>
            <person name="Mangenot S."/>
            <person name="Guilhot N."/>
            <person name="Le Gouis J."/>
            <person name="Balfourier F."/>
            <person name="Alaux M."/>
            <person name="Jamilloux V."/>
            <person name="Poulain J."/>
            <person name="Durand C."/>
            <person name="Bellec A."/>
            <person name="Gaspin C."/>
            <person name="Safar J."/>
            <person name="Dolezel J."/>
            <person name="Rogers J."/>
            <person name="Vandepoele K."/>
            <person name="Aury J.M."/>
            <person name="Mayer K."/>
            <person name="Berges H."/>
            <person name="Quesneville H."/>
            <person name="Wincker P."/>
            <person name="Feuillet C."/>
        </authorList>
    </citation>
    <scope>NUCLEOTIDE SEQUENCE</scope>
</reference>
<dbReference type="HOGENOM" id="CLU_1952796_0_0_1"/>
<feature type="compositionally biased region" description="Low complexity" evidence="1">
    <location>
        <begin position="108"/>
        <end position="121"/>
    </location>
</feature>
<accession>A0A080YUD7</accession>
<proteinExistence type="predicted"/>